<dbReference type="PANTHER" id="PTHR43701:SF12">
    <property type="entry name" value="MEMBRANE TRANSPORTER PROTEIN YTNM-RELATED"/>
    <property type="match status" value="1"/>
</dbReference>
<organism evidence="7 8">
    <name type="scientific">Desulfitobacterium hafniense (strain DSM 10664 / DCB-2)</name>
    <dbReference type="NCBI Taxonomy" id="272564"/>
    <lineage>
        <taxon>Bacteria</taxon>
        <taxon>Bacillati</taxon>
        <taxon>Bacillota</taxon>
        <taxon>Clostridia</taxon>
        <taxon>Eubacteriales</taxon>
        <taxon>Desulfitobacteriaceae</taxon>
        <taxon>Desulfitobacterium</taxon>
    </lineage>
</organism>
<evidence type="ECO:0000256" key="5">
    <source>
        <dbReference type="ARBA" id="ARBA00023136"/>
    </source>
</evidence>
<accession>B8G1D0</accession>
<dbReference type="HOGENOM" id="CLU_045498_0_1_9"/>
<dbReference type="InterPro" id="IPR051598">
    <property type="entry name" value="TSUP/Inactive_protease-like"/>
</dbReference>
<evidence type="ECO:0000313" key="7">
    <source>
        <dbReference type="EMBL" id="ACL21183.1"/>
    </source>
</evidence>
<feature type="transmembrane region" description="Helical" evidence="6">
    <location>
        <begin position="310"/>
        <end position="332"/>
    </location>
</feature>
<feature type="transmembrane region" description="Helical" evidence="6">
    <location>
        <begin position="177"/>
        <end position="197"/>
    </location>
</feature>
<feature type="transmembrane region" description="Helical" evidence="6">
    <location>
        <begin position="245"/>
        <end position="269"/>
    </location>
</feature>
<dbReference type="Proteomes" id="UP000007726">
    <property type="component" value="Chromosome"/>
</dbReference>
<evidence type="ECO:0000256" key="2">
    <source>
        <dbReference type="ARBA" id="ARBA00009142"/>
    </source>
</evidence>
<keyword evidence="6" id="KW-1003">Cell membrane</keyword>
<feature type="transmembrane region" description="Helical" evidence="6">
    <location>
        <begin position="344"/>
        <end position="360"/>
    </location>
</feature>
<keyword evidence="4 6" id="KW-1133">Transmembrane helix</keyword>
<evidence type="ECO:0000256" key="4">
    <source>
        <dbReference type="ARBA" id="ARBA00022989"/>
    </source>
</evidence>
<protein>
    <recommendedName>
        <fullName evidence="6">Probable membrane transporter protein</fullName>
    </recommendedName>
</protein>
<feature type="transmembrane region" description="Helical" evidence="6">
    <location>
        <begin position="380"/>
        <end position="406"/>
    </location>
</feature>
<feature type="transmembrane region" description="Helical" evidence="6">
    <location>
        <begin position="33"/>
        <end position="53"/>
    </location>
</feature>
<evidence type="ECO:0000256" key="6">
    <source>
        <dbReference type="RuleBase" id="RU363041"/>
    </source>
</evidence>
<dbReference type="EMBL" id="CP001336">
    <property type="protein sequence ID" value="ACL21183.1"/>
    <property type="molecule type" value="Genomic_DNA"/>
</dbReference>
<keyword evidence="3 6" id="KW-0812">Transmembrane</keyword>
<dbReference type="KEGG" id="dhd:Dhaf_3160"/>
<dbReference type="InterPro" id="IPR002781">
    <property type="entry name" value="TM_pro_TauE-like"/>
</dbReference>
<sequence>MMRRLYQSLMAASRAHAQWEIETTTNIIKNRKMLIILLLMALPLIIPAMVHAASLPEAIGGKAAYGPSYFSAKMFYGSIAIGVVAGLVTGCIGAGGGFLITPALMSLGVKGILSVGTDMFHIFAKAIMGTTLHKKMGNVNVGLAVAFLVGSGLGVTGGGIINRALYNYNPVMSDFTISMIYAVLLGFLGFFALSDYFKVRKSELSKNKIGLEKLTPMAERMQSVNLAPMIQFDEKIVPGGRKISGVFVAISGAITGLLAAILGVGGGFVTFPMFVYGLGISTYTTVGTDILQIIFTAGYGAIAQYALYGYIFYTLAMGCLLGSLLGVQIGAITTKVVSQSKIKAFYAIAILAGFINRIFALPEKLSQMGYISLTPSTGAILTNIGVWVFFGLVAIFAVWIIGTFIVNVPNLRAEYDEGSKAEYNAEYGEDNKAVVSTKRGAAQ</sequence>
<dbReference type="PANTHER" id="PTHR43701">
    <property type="entry name" value="MEMBRANE TRANSPORTER PROTEIN MJ0441-RELATED"/>
    <property type="match status" value="1"/>
</dbReference>
<feature type="transmembrane region" description="Helical" evidence="6">
    <location>
        <begin position="139"/>
        <end position="165"/>
    </location>
</feature>
<feature type="transmembrane region" description="Helical" evidence="6">
    <location>
        <begin position="74"/>
        <end position="101"/>
    </location>
</feature>
<dbReference type="Pfam" id="PF01925">
    <property type="entry name" value="TauE"/>
    <property type="match status" value="1"/>
</dbReference>
<reference evidence="7 8" key="1">
    <citation type="journal article" date="2012" name="BMC Microbiol.">
        <title>Genome sequence of Desulfitobacterium hafniense DCB-2, a Gram-positive anaerobe capable of dehalogenation and metal reduction.</title>
        <authorList>
            <person name="Kim S.H."/>
            <person name="Harzman C."/>
            <person name="Davis J.K."/>
            <person name="Hutcheson R."/>
            <person name="Broderick J.B."/>
            <person name="Marsh T.L."/>
            <person name="Tiedje J.M."/>
        </authorList>
    </citation>
    <scope>NUCLEOTIDE SEQUENCE [LARGE SCALE GENOMIC DNA]</scope>
    <source>
        <strain evidence="8">DSM 10664 / DCB-2</strain>
    </source>
</reference>
<comment type="similarity">
    <text evidence="2 6">Belongs to the 4-toluene sulfonate uptake permease (TSUP) (TC 2.A.102) family.</text>
</comment>
<proteinExistence type="inferred from homology"/>
<keyword evidence="5 6" id="KW-0472">Membrane</keyword>
<comment type="subcellular location">
    <subcellularLocation>
        <location evidence="6">Cell membrane</location>
        <topology evidence="6">Multi-pass membrane protein</topology>
    </subcellularLocation>
    <subcellularLocation>
        <location evidence="1">Membrane</location>
        <topology evidence="1">Multi-pass membrane protein</topology>
    </subcellularLocation>
</comment>
<dbReference type="GO" id="GO:0005886">
    <property type="term" value="C:plasma membrane"/>
    <property type="evidence" value="ECO:0007669"/>
    <property type="project" value="UniProtKB-SubCell"/>
</dbReference>
<dbReference type="AlphaFoldDB" id="B8G1D0"/>
<name>B8G1D0_DESHD</name>
<evidence type="ECO:0000313" key="8">
    <source>
        <dbReference type="Proteomes" id="UP000007726"/>
    </source>
</evidence>
<gene>
    <name evidence="7" type="ordered locus">Dhaf_3160</name>
</gene>
<evidence type="ECO:0000256" key="3">
    <source>
        <dbReference type="ARBA" id="ARBA00022692"/>
    </source>
</evidence>
<evidence type="ECO:0000256" key="1">
    <source>
        <dbReference type="ARBA" id="ARBA00004141"/>
    </source>
</evidence>